<sequence>MIAQTSGQPEQEQSSLATESLNPATIAKIKNLAKNDLYFFAKAILGYDWLVPHIHGPLCRLLMDKTKNRKKITLPRGWLKSTVVTISYPIWCAINDPNIRVLLLQNTSTNACKKLASIRSHFEDNDLFRALFPELLPDNNCIWKKDAIQVKRSKSHPEATFEAAGTRNKVVSRHYDLIIEDDTVAPDLDDLTADNVIPSKNDIETAIGTHRLVYPLLTDFKKEVIVVGTRWFELDLLSWMTENEPYYASIERACRESIDAETGESRSDPEGKITYPERFDSDVLEQLAIAMGPYLFSCLFMNKPVRSCDMMFKQDWIQYYSTAPQNLMIYTTVDPAGDPSETKTNPDFNVVMTCGKHIYTGHIYVLEYFRERCNPGDLIHAIFKHVRKYKPIKVAIEAIQYQKALQYFVRERMRKENLYFSVEGLHYSKRSKEARITGLQPVFGAKLISIREHHHQLESELLSFPLGRNDDIIDALSMQTGLWALTRTLTESEDNDTKDDPFNVTAIIKEIEKEKSGLNERPGSSRGLLSRVPNTYVSPLIFGD</sequence>
<dbReference type="AlphaFoldDB" id="A0A0F9PAB8"/>
<reference evidence="1" key="1">
    <citation type="journal article" date="2015" name="Nature">
        <title>Complex archaea that bridge the gap between prokaryotes and eukaryotes.</title>
        <authorList>
            <person name="Spang A."/>
            <person name="Saw J.H."/>
            <person name="Jorgensen S.L."/>
            <person name="Zaremba-Niedzwiedzka K."/>
            <person name="Martijn J."/>
            <person name="Lind A.E."/>
            <person name="van Eijk R."/>
            <person name="Schleper C."/>
            <person name="Guy L."/>
            <person name="Ettema T.J."/>
        </authorList>
    </citation>
    <scope>NUCLEOTIDE SEQUENCE</scope>
</reference>
<dbReference type="InterPro" id="IPR027417">
    <property type="entry name" value="P-loop_NTPase"/>
</dbReference>
<proteinExistence type="predicted"/>
<accession>A0A0F9PAB8</accession>
<gene>
    <name evidence="1" type="ORF">LCGC14_1239900</name>
</gene>
<organism evidence="1">
    <name type="scientific">marine sediment metagenome</name>
    <dbReference type="NCBI Taxonomy" id="412755"/>
    <lineage>
        <taxon>unclassified sequences</taxon>
        <taxon>metagenomes</taxon>
        <taxon>ecological metagenomes</taxon>
    </lineage>
</organism>
<protein>
    <recommendedName>
        <fullName evidence="2">Terminase large subunit gp17-like C-terminal domain-containing protein</fullName>
    </recommendedName>
</protein>
<comment type="caution">
    <text evidence="1">The sequence shown here is derived from an EMBL/GenBank/DDBJ whole genome shotgun (WGS) entry which is preliminary data.</text>
</comment>
<evidence type="ECO:0008006" key="2">
    <source>
        <dbReference type="Google" id="ProtNLM"/>
    </source>
</evidence>
<evidence type="ECO:0000313" key="1">
    <source>
        <dbReference type="EMBL" id="KKM90312.1"/>
    </source>
</evidence>
<dbReference type="Gene3D" id="3.30.420.240">
    <property type="match status" value="1"/>
</dbReference>
<name>A0A0F9PAB8_9ZZZZ</name>
<dbReference type="Gene3D" id="3.40.50.300">
    <property type="entry name" value="P-loop containing nucleotide triphosphate hydrolases"/>
    <property type="match status" value="1"/>
</dbReference>
<dbReference type="EMBL" id="LAZR01006688">
    <property type="protein sequence ID" value="KKM90312.1"/>
    <property type="molecule type" value="Genomic_DNA"/>
</dbReference>